<dbReference type="Pfam" id="PF00226">
    <property type="entry name" value="DnaJ"/>
    <property type="match status" value="1"/>
</dbReference>
<evidence type="ECO:0000256" key="1">
    <source>
        <dbReference type="SAM" id="MobiDB-lite"/>
    </source>
</evidence>
<evidence type="ECO:0000259" key="2">
    <source>
        <dbReference type="PROSITE" id="PS50076"/>
    </source>
</evidence>
<reference evidence="3" key="1">
    <citation type="submission" date="2021-01" db="EMBL/GenBank/DDBJ databases">
        <title>Adiantum capillus-veneris genome.</title>
        <authorList>
            <person name="Fang Y."/>
            <person name="Liao Q."/>
        </authorList>
    </citation>
    <scope>NUCLEOTIDE SEQUENCE</scope>
    <source>
        <strain evidence="3">H3</strain>
        <tissue evidence="3">Leaf</tissue>
    </source>
</reference>
<dbReference type="PANTHER" id="PTHR44137">
    <property type="entry name" value="BNAC03G44070D PROTEIN"/>
    <property type="match status" value="1"/>
</dbReference>
<dbReference type="InterPro" id="IPR018253">
    <property type="entry name" value="DnaJ_domain_CS"/>
</dbReference>
<sequence>MFLFRKLSGRSGLSATRQDESDLSNRDEEDVSKQALDQASKYVSEGDYEEALWILERLGQLDPAVKGVAELTAVAEVCNAASLRTCACQREKRNPDWYKVLKVDEKSEPSAIKKRYRHLALLLHPDKNKHGKAEAAFKLVSEAYACLSDKTKREIFNVKKSFTNCKHCSLRESVSSGSDKWSGYDVLGEKTSLRRPGSSPDLTQTDWILDQERLRMFQARARARVFGNLEKAWKARGFTGLEKTTVVRKGFSKNPKDEANFRGCKIRTSETNQENDKTVTDHFAVVADRDLGTEETRRDAVEQKNVFHPQLFQPCKNLGLLIRDLQAEFISSTESKESQNGEQDVVTEKSSAEIDSRPDDRGSETLMQDGHGMLDAMSGTHIPTLRAVSCNLTANTGQKIFCAVGNHSSSTSAHGHMCPDDFLDKGSSAPKNEAPQPNNVASKQRFDKGFMCNLRKEHEFEEPEGVTGREYQPMQESEEKESTRSRRQDEDCVRTVSRKQFRCRQIRRDDSLDLEETILRTQREKSEQLLNTLQRLREETKTVAASLNHLRSGCS</sequence>
<gene>
    <name evidence="3" type="ORF">GOP47_0020625</name>
</gene>
<proteinExistence type="predicted"/>
<feature type="region of interest" description="Disordered" evidence="1">
    <location>
        <begin position="15"/>
        <end position="36"/>
    </location>
</feature>
<dbReference type="PROSITE" id="PS50076">
    <property type="entry name" value="DNAJ_2"/>
    <property type="match status" value="1"/>
</dbReference>
<feature type="region of interest" description="Disordered" evidence="1">
    <location>
        <begin position="332"/>
        <end position="366"/>
    </location>
</feature>
<dbReference type="PRINTS" id="PR00625">
    <property type="entry name" value="JDOMAIN"/>
</dbReference>
<dbReference type="AlphaFoldDB" id="A0A9D4Z7M1"/>
<feature type="compositionally biased region" description="Basic and acidic residues" evidence="1">
    <location>
        <begin position="346"/>
        <end position="363"/>
    </location>
</feature>
<keyword evidence="4" id="KW-1185">Reference proteome</keyword>
<dbReference type="Gene3D" id="1.10.287.110">
    <property type="entry name" value="DnaJ domain"/>
    <property type="match status" value="1"/>
</dbReference>
<accession>A0A9D4Z7M1</accession>
<dbReference type="Proteomes" id="UP000886520">
    <property type="component" value="Chromosome 20"/>
</dbReference>
<dbReference type="PANTHER" id="PTHR44137:SF32">
    <property type="entry name" value="DNAJ HEAT SHOCK AMINO-TERMINAL DOMAIN PROTEIN"/>
    <property type="match status" value="1"/>
</dbReference>
<dbReference type="OrthoDB" id="10250354at2759"/>
<name>A0A9D4Z7M1_ADICA</name>
<dbReference type="PROSITE" id="PS00636">
    <property type="entry name" value="DNAJ_1"/>
    <property type="match status" value="1"/>
</dbReference>
<dbReference type="EMBL" id="JABFUD020000020">
    <property type="protein sequence ID" value="KAI5063955.1"/>
    <property type="molecule type" value="Genomic_DNA"/>
</dbReference>
<organism evidence="3 4">
    <name type="scientific">Adiantum capillus-veneris</name>
    <name type="common">Maidenhair fern</name>
    <dbReference type="NCBI Taxonomy" id="13818"/>
    <lineage>
        <taxon>Eukaryota</taxon>
        <taxon>Viridiplantae</taxon>
        <taxon>Streptophyta</taxon>
        <taxon>Embryophyta</taxon>
        <taxon>Tracheophyta</taxon>
        <taxon>Polypodiopsida</taxon>
        <taxon>Polypodiidae</taxon>
        <taxon>Polypodiales</taxon>
        <taxon>Pteridineae</taxon>
        <taxon>Pteridaceae</taxon>
        <taxon>Vittarioideae</taxon>
        <taxon>Adiantum</taxon>
    </lineage>
</organism>
<protein>
    <recommendedName>
        <fullName evidence="2">J domain-containing protein</fullName>
    </recommendedName>
</protein>
<feature type="compositionally biased region" description="Basic and acidic residues" evidence="1">
    <location>
        <begin position="17"/>
        <end position="26"/>
    </location>
</feature>
<feature type="region of interest" description="Disordered" evidence="1">
    <location>
        <begin position="457"/>
        <end position="491"/>
    </location>
</feature>
<feature type="region of interest" description="Disordered" evidence="1">
    <location>
        <begin position="421"/>
        <end position="445"/>
    </location>
</feature>
<comment type="caution">
    <text evidence="3">The sequence shown here is derived from an EMBL/GenBank/DDBJ whole genome shotgun (WGS) entry which is preliminary data.</text>
</comment>
<dbReference type="SMART" id="SM00271">
    <property type="entry name" value="DnaJ"/>
    <property type="match status" value="1"/>
</dbReference>
<dbReference type="CDD" id="cd06257">
    <property type="entry name" value="DnaJ"/>
    <property type="match status" value="1"/>
</dbReference>
<dbReference type="SUPFAM" id="SSF46565">
    <property type="entry name" value="Chaperone J-domain"/>
    <property type="match status" value="1"/>
</dbReference>
<feature type="compositionally biased region" description="Basic and acidic residues" evidence="1">
    <location>
        <begin position="480"/>
        <end position="491"/>
    </location>
</feature>
<dbReference type="InterPro" id="IPR036869">
    <property type="entry name" value="J_dom_sf"/>
</dbReference>
<dbReference type="InterPro" id="IPR001623">
    <property type="entry name" value="DnaJ_domain"/>
</dbReference>
<evidence type="ECO:0000313" key="4">
    <source>
        <dbReference type="Proteomes" id="UP000886520"/>
    </source>
</evidence>
<evidence type="ECO:0000313" key="3">
    <source>
        <dbReference type="EMBL" id="KAI5063955.1"/>
    </source>
</evidence>
<feature type="domain" description="J" evidence="2">
    <location>
        <begin position="96"/>
        <end position="160"/>
    </location>
</feature>